<dbReference type="AlphaFoldDB" id="E2A5L8"/>
<dbReference type="Proteomes" id="UP000000311">
    <property type="component" value="Unassembled WGS sequence"/>
</dbReference>
<keyword evidence="2" id="KW-1185">Reference proteome</keyword>
<dbReference type="InParanoid" id="E2A5L8"/>
<proteinExistence type="predicted"/>
<evidence type="ECO:0000313" key="2">
    <source>
        <dbReference type="Proteomes" id="UP000000311"/>
    </source>
</evidence>
<feature type="non-terminal residue" evidence="1">
    <location>
        <position position="94"/>
    </location>
</feature>
<gene>
    <name evidence="1" type="ORF">EAG_13402</name>
</gene>
<organism evidence="2">
    <name type="scientific">Camponotus floridanus</name>
    <name type="common">Florida carpenter ant</name>
    <dbReference type="NCBI Taxonomy" id="104421"/>
    <lineage>
        <taxon>Eukaryota</taxon>
        <taxon>Metazoa</taxon>
        <taxon>Ecdysozoa</taxon>
        <taxon>Arthropoda</taxon>
        <taxon>Hexapoda</taxon>
        <taxon>Insecta</taxon>
        <taxon>Pterygota</taxon>
        <taxon>Neoptera</taxon>
        <taxon>Endopterygota</taxon>
        <taxon>Hymenoptera</taxon>
        <taxon>Apocrita</taxon>
        <taxon>Aculeata</taxon>
        <taxon>Formicoidea</taxon>
        <taxon>Formicidae</taxon>
        <taxon>Formicinae</taxon>
        <taxon>Camponotus</taxon>
    </lineage>
</organism>
<protein>
    <submittedName>
        <fullName evidence="1">Uncharacterized protein</fullName>
    </submittedName>
</protein>
<sequence>NFSFIVSTLLNNDYPMHFIFQTITHRLKFLISAENIDVNIHSQSPSSPTPSPFFTIPFSSSFPRNFISNIKKYTNRRLAYTVNNKLKSFIRLHK</sequence>
<feature type="non-terminal residue" evidence="1">
    <location>
        <position position="1"/>
    </location>
</feature>
<accession>E2A5L8</accession>
<dbReference type="EMBL" id="GL437014">
    <property type="protein sequence ID" value="EFN71271.1"/>
    <property type="molecule type" value="Genomic_DNA"/>
</dbReference>
<evidence type="ECO:0000313" key="1">
    <source>
        <dbReference type="EMBL" id="EFN71271.1"/>
    </source>
</evidence>
<name>E2A5L8_CAMFO</name>
<reference evidence="1 2" key="1">
    <citation type="journal article" date="2010" name="Science">
        <title>Genomic comparison of the ants Camponotus floridanus and Harpegnathos saltator.</title>
        <authorList>
            <person name="Bonasio R."/>
            <person name="Zhang G."/>
            <person name="Ye C."/>
            <person name="Mutti N.S."/>
            <person name="Fang X."/>
            <person name="Qin N."/>
            <person name="Donahue G."/>
            <person name="Yang P."/>
            <person name="Li Q."/>
            <person name="Li C."/>
            <person name="Zhang P."/>
            <person name="Huang Z."/>
            <person name="Berger S.L."/>
            <person name="Reinberg D."/>
            <person name="Wang J."/>
            <person name="Liebig J."/>
        </authorList>
    </citation>
    <scope>NUCLEOTIDE SEQUENCE [LARGE SCALE GENOMIC DNA]</scope>
    <source>
        <strain evidence="2">C129</strain>
    </source>
</reference>